<dbReference type="Proteomes" id="UP000190626">
    <property type="component" value="Unassembled WGS sequence"/>
</dbReference>
<dbReference type="SUPFAM" id="SSF50985">
    <property type="entry name" value="RCC1/BLIP-II"/>
    <property type="match status" value="1"/>
</dbReference>
<dbReference type="EMBL" id="MBTG01000052">
    <property type="protein sequence ID" value="OPH47872.1"/>
    <property type="molecule type" value="Genomic_DNA"/>
</dbReference>
<dbReference type="InterPro" id="IPR012854">
    <property type="entry name" value="Cu_amine_oxidase-like_N"/>
</dbReference>
<dbReference type="PRINTS" id="PR00633">
    <property type="entry name" value="RCCNDNSATION"/>
</dbReference>
<evidence type="ECO:0000256" key="2">
    <source>
        <dbReference type="ARBA" id="ARBA00022737"/>
    </source>
</evidence>
<dbReference type="PANTHER" id="PTHR45982">
    <property type="entry name" value="REGULATOR OF CHROMOSOME CONDENSATION"/>
    <property type="match status" value="1"/>
</dbReference>
<evidence type="ECO:0000256" key="3">
    <source>
        <dbReference type="SAM" id="MobiDB-lite"/>
    </source>
</evidence>
<feature type="domain" description="RCC1-like" evidence="5">
    <location>
        <begin position="96"/>
        <end position="385"/>
    </location>
</feature>
<dbReference type="InterPro" id="IPR058923">
    <property type="entry name" value="RCC1-like_dom"/>
</dbReference>
<dbReference type="InterPro" id="IPR009091">
    <property type="entry name" value="RCC1/BLIP-II"/>
</dbReference>
<name>A0A1V4HAU7_9BACL</name>
<dbReference type="STRING" id="1469647.BC351_39325"/>
<dbReference type="GO" id="GO:0005737">
    <property type="term" value="C:cytoplasm"/>
    <property type="evidence" value="ECO:0007669"/>
    <property type="project" value="TreeGrafter"/>
</dbReference>
<dbReference type="Pfam" id="PF25390">
    <property type="entry name" value="WD40_RLD"/>
    <property type="match status" value="1"/>
</dbReference>
<proteinExistence type="predicted"/>
<dbReference type="Gene3D" id="2.130.10.30">
    <property type="entry name" value="Regulator of chromosome condensation 1/beta-lactamase-inhibitor protein II"/>
    <property type="match status" value="2"/>
</dbReference>
<dbReference type="RefSeq" id="WP_079419725.1">
    <property type="nucleotide sequence ID" value="NZ_MBTG01000052.1"/>
</dbReference>
<dbReference type="AlphaFoldDB" id="A0A1V4HAU7"/>
<accession>A0A1V4HAU7</accession>
<protein>
    <submittedName>
        <fullName evidence="6">Uncharacterized protein</fullName>
    </submittedName>
</protein>
<evidence type="ECO:0000259" key="5">
    <source>
        <dbReference type="Pfam" id="PF25390"/>
    </source>
</evidence>
<dbReference type="Pfam" id="PF07833">
    <property type="entry name" value="Cu_amine_oxidN1"/>
    <property type="match status" value="1"/>
</dbReference>
<evidence type="ECO:0000259" key="4">
    <source>
        <dbReference type="Pfam" id="PF07833"/>
    </source>
</evidence>
<sequence length="512" mass="54601">MKFGVKPSLLSLAIPITLAFTLASSFIPSIYAEEHTNGWQDIAVGGTFSLGIKTDGTLWSWGESNRYGVFGNGEKGDKAANPKLPVKVQGIDHVKAIGAGAMHALAVKSDGTVWTWGDNTDGQIGDGTETQRETGSGKALTDNNRELPTQVKGLSHVVAVWGAWARSYAIKDDGTLWAWGSLYYKKSDGSTGNYATPVQLRFQNVATISTGYGDNLLVLKKDGTVWTFDQGAVVQIEGLTDITAVAAGGTDSYALQKNGTVWVFGSNGRGKIAGEDLAKTTAPQKLQGIQDVVDIRATGGGPLFLKKDRSVWTSGKNTGGQLGIGSYENSDVPVQVKNLAKISKIAAHGTGFRSMAIREDGTLWAWGNGYTGDGTEWYRTEPVWIKSSDSELTPPTDLISVQLDGLTLHFEQQPVIIDGNTLVPLRTIFETLGAEVSWNGATSTITATKDKQTILLTVGNQTATLNGQPIQLETPAAVVNGNTLVPVRFIAESLGTKVAWIPETKTVQLLSK</sequence>
<gene>
    <name evidence="6" type="ORF">BC351_39325</name>
</gene>
<feature type="domain" description="Copper amine oxidase-like N-terminal" evidence="4">
    <location>
        <begin position="403"/>
        <end position="508"/>
    </location>
</feature>
<dbReference type="PROSITE" id="PS50012">
    <property type="entry name" value="RCC1_3"/>
    <property type="match status" value="2"/>
</dbReference>
<reference evidence="7" key="1">
    <citation type="submission" date="2016-07" db="EMBL/GenBank/DDBJ databases">
        <authorList>
            <person name="Florea S."/>
            <person name="Webb J.S."/>
            <person name="Jaromczyk J."/>
            <person name="Schardl C.L."/>
        </authorList>
    </citation>
    <scope>NUCLEOTIDE SEQUENCE [LARGE SCALE GENOMIC DNA]</scope>
    <source>
        <strain evidence="7">CY1</strain>
    </source>
</reference>
<feature type="region of interest" description="Disordered" evidence="3">
    <location>
        <begin position="121"/>
        <end position="143"/>
    </location>
</feature>
<dbReference type="PANTHER" id="PTHR45982:SF1">
    <property type="entry name" value="REGULATOR OF CHROMOSOME CONDENSATION"/>
    <property type="match status" value="1"/>
</dbReference>
<dbReference type="SUPFAM" id="SSF55383">
    <property type="entry name" value="Copper amine oxidase, domain N"/>
    <property type="match status" value="1"/>
</dbReference>
<keyword evidence="7" id="KW-1185">Reference proteome</keyword>
<evidence type="ECO:0000256" key="1">
    <source>
        <dbReference type="ARBA" id="ARBA00022658"/>
    </source>
</evidence>
<keyword evidence="2" id="KW-0677">Repeat</keyword>
<keyword evidence="1" id="KW-0344">Guanine-nucleotide releasing factor</keyword>
<comment type="caution">
    <text evidence="6">The sequence shown here is derived from an EMBL/GenBank/DDBJ whole genome shotgun (WGS) entry which is preliminary data.</text>
</comment>
<dbReference type="PROSITE" id="PS00626">
    <property type="entry name" value="RCC1_2"/>
    <property type="match status" value="1"/>
</dbReference>
<evidence type="ECO:0000313" key="6">
    <source>
        <dbReference type="EMBL" id="OPH47872.1"/>
    </source>
</evidence>
<dbReference type="GO" id="GO:0005085">
    <property type="term" value="F:guanyl-nucleotide exchange factor activity"/>
    <property type="evidence" value="ECO:0007669"/>
    <property type="project" value="TreeGrafter"/>
</dbReference>
<evidence type="ECO:0000313" key="7">
    <source>
        <dbReference type="Proteomes" id="UP000190626"/>
    </source>
</evidence>
<dbReference type="InterPro" id="IPR036582">
    <property type="entry name" value="Mao_N_sf"/>
</dbReference>
<dbReference type="InterPro" id="IPR051553">
    <property type="entry name" value="Ran_GTPase-activating"/>
</dbReference>
<dbReference type="InterPro" id="IPR000408">
    <property type="entry name" value="Reg_chr_condens"/>
</dbReference>
<dbReference type="Pfam" id="PF13540">
    <property type="entry name" value="RCC1_2"/>
    <property type="match status" value="1"/>
</dbReference>
<dbReference type="Gene3D" id="3.30.457.10">
    <property type="entry name" value="Copper amine oxidase-like, N-terminal domain"/>
    <property type="match status" value="1"/>
</dbReference>
<dbReference type="OrthoDB" id="27389at2"/>
<organism evidence="6 7">
    <name type="scientific">Paenibacillus ferrarius</name>
    <dbReference type="NCBI Taxonomy" id="1469647"/>
    <lineage>
        <taxon>Bacteria</taxon>
        <taxon>Bacillati</taxon>
        <taxon>Bacillota</taxon>
        <taxon>Bacilli</taxon>
        <taxon>Bacillales</taxon>
        <taxon>Paenibacillaceae</taxon>
        <taxon>Paenibacillus</taxon>
    </lineage>
</organism>